<keyword evidence="2" id="KW-0472">Membrane</keyword>
<feature type="transmembrane region" description="Helical" evidence="2">
    <location>
        <begin position="6"/>
        <end position="33"/>
    </location>
</feature>
<dbReference type="InterPro" id="IPR021338">
    <property type="entry name" value="DUF2953"/>
</dbReference>
<name>A0A4U8QCA1_9FIRM</name>
<sequence>MLHIILVILKIIGILLAVILALLLLVLLAVVFVPLRYRLTLQREGDILYGQGKASYLLHIITIMAEYKEGKPRYEIRLFGIPVEKFKVLKKFIKFKKPGKAKTADKMDDKEETKEHRKEQESRPVAGRVEMAEQSEAPGDRAEDGQQKELPETTEQKEKEKQTGETNKTEKKENTDKTDKTEHRGIFTKGKAIVQKVQAVLKKIWSILKGIPKKIRNILYKLTHVKGQVHKYLEIIRAEETKLLFGSSRTEFLYLLKHFKPRQAKGYIRFGTGDPATTGQILGIAGLILPIYSTKIQVYPDFDKSIYEGFVVITGHIRACHLLKSGWKIYKDKNTKKFLKRIRQ</sequence>
<dbReference type="Pfam" id="PF11167">
    <property type="entry name" value="DUF2953"/>
    <property type="match status" value="1"/>
</dbReference>
<dbReference type="Proteomes" id="UP000306509">
    <property type="component" value="Unassembled WGS sequence"/>
</dbReference>
<evidence type="ECO:0000256" key="2">
    <source>
        <dbReference type="SAM" id="Phobius"/>
    </source>
</evidence>
<evidence type="ECO:0000313" key="4">
    <source>
        <dbReference type="Proteomes" id="UP000306509"/>
    </source>
</evidence>
<dbReference type="RefSeq" id="WP_047832235.1">
    <property type="nucleotide sequence ID" value="NZ_QGQD01000006.1"/>
</dbReference>
<proteinExistence type="predicted"/>
<evidence type="ECO:0008006" key="5">
    <source>
        <dbReference type="Google" id="ProtNLM"/>
    </source>
</evidence>
<feature type="compositionally biased region" description="Basic and acidic residues" evidence="1">
    <location>
        <begin position="103"/>
        <end position="122"/>
    </location>
</feature>
<keyword evidence="2" id="KW-1133">Transmembrane helix</keyword>
<dbReference type="AlphaFoldDB" id="A0A4U8QCA1"/>
<feature type="region of interest" description="Disordered" evidence="1">
    <location>
        <begin position="103"/>
        <end position="183"/>
    </location>
</feature>
<dbReference type="STRING" id="180332.GCA_000797495_04482"/>
<organism evidence="3 4">
    <name type="scientific">Robinsoniella peoriensis</name>
    <dbReference type="NCBI Taxonomy" id="180332"/>
    <lineage>
        <taxon>Bacteria</taxon>
        <taxon>Bacillati</taxon>
        <taxon>Bacillota</taxon>
        <taxon>Clostridia</taxon>
        <taxon>Lachnospirales</taxon>
        <taxon>Lachnospiraceae</taxon>
        <taxon>Robinsoniella</taxon>
    </lineage>
</organism>
<feature type="compositionally biased region" description="Basic and acidic residues" evidence="1">
    <location>
        <begin position="138"/>
        <end position="183"/>
    </location>
</feature>
<keyword evidence="4" id="KW-1185">Reference proteome</keyword>
<gene>
    <name evidence="3" type="ORF">DSM106044_00231</name>
</gene>
<protein>
    <recommendedName>
        <fullName evidence="5">DUF2953 domain-containing protein</fullName>
    </recommendedName>
</protein>
<dbReference type="EMBL" id="QGQD01000006">
    <property type="protein sequence ID" value="TLD02732.1"/>
    <property type="molecule type" value="Genomic_DNA"/>
</dbReference>
<accession>A0A4U8QCA1</accession>
<reference evidence="3 4" key="1">
    <citation type="journal article" date="2019" name="Anaerobe">
        <title>Detection of Robinsoniella peoriensis in multiple bone samples of a trauma patient.</title>
        <authorList>
            <person name="Schrottner P."/>
            <person name="Hartwich K."/>
            <person name="Bunk B."/>
            <person name="Schober I."/>
            <person name="Helbig S."/>
            <person name="Rudolph W.W."/>
            <person name="Gunzer F."/>
        </authorList>
    </citation>
    <scope>NUCLEOTIDE SEQUENCE [LARGE SCALE GENOMIC DNA]</scope>
    <source>
        <strain evidence="3 4">DSM 106044</strain>
    </source>
</reference>
<evidence type="ECO:0000313" key="3">
    <source>
        <dbReference type="EMBL" id="TLD02732.1"/>
    </source>
</evidence>
<keyword evidence="2" id="KW-0812">Transmembrane</keyword>
<comment type="caution">
    <text evidence="3">The sequence shown here is derived from an EMBL/GenBank/DDBJ whole genome shotgun (WGS) entry which is preliminary data.</text>
</comment>
<evidence type="ECO:0000256" key="1">
    <source>
        <dbReference type="SAM" id="MobiDB-lite"/>
    </source>
</evidence>